<dbReference type="RefSeq" id="WP_015439745.1">
    <property type="nucleotide sequence ID" value="NC_020520.1"/>
</dbReference>
<dbReference type="OrthoDB" id="5243092at2"/>
<dbReference type="EMBL" id="AP012057">
    <property type="protein sequence ID" value="BAN00497.1"/>
    <property type="molecule type" value="Genomic_DNA"/>
</dbReference>
<evidence type="ECO:0008006" key="3">
    <source>
        <dbReference type="Google" id="ProtNLM"/>
    </source>
</evidence>
<name>A0A6C7DZ52_ILUCY</name>
<protein>
    <recommendedName>
        <fullName evidence="3">YokE-like PH domain-containing protein</fullName>
    </recommendedName>
</protein>
<evidence type="ECO:0000313" key="2">
    <source>
        <dbReference type="Proteomes" id="UP000011863"/>
    </source>
</evidence>
<gene>
    <name evidence="1" type="ORF">YM304_01830</name>
</gene>
<evidence type="ECO:0000313" key="1">
    <source>
        <dbReference type="EMBL" id="BAN00497.1"/>
    </source>
</evidence>
<dbReference type="AlphaFoldDB" id="A0A6C7DZ52"/>
<accession>A0A6C7DZ52</accession>
<organism evidence="1 2">
    <name type="scientific">Ilumatobacter coccineus (strain NBRC 103263 / KCTC 29153 / YM16-304)</name>
    <dbReference type="NCBI Taxonomy" id="1313172"/>
    <lineage>
        <taxon>Bacteria</taxon>
        <taxon>Bacillati</taxon>
        <taxon>Actinomycetota</taxon>
        <taxon>Acidimicrobiia</taxon>
        <taxon>Acidimicrobiales</taxon>
        <taxon>Ilumatobacteraceae</taxon>
        <taxon>Ilumatobacter</taxon>
    </lineage>
</organism>
<keyword evidence="2" id="KW-1185">Reference proteome</keyword>
<dbReference type="KEGG" id="aym:YM304_01830"/>
<reference evidence="1 2" key="1">
    <citation type="journal article" date="2013" name="Int. J. Syst. Evol. Microbiol.">
        <title>Ilumatobacter nonamiense sp. nov. and Ilumatobacter coccineum sp. nov., isolated from seashore sand.</title>
        <authorList>
            <person name="Matsumoto A."/>
            <person name="Kasai H."/>
            <person name="Matsuo Y."/>
            <person name="Shizuri Y."/>
            <person name="Ichikawa N."/>
            <person name="Fujita N."/>
            <person name="Omura S."/>
            <person name="Takahashi Y."/>
        </authorList>
    </citation>
    <scope>NUCLEOTIDE SEQUENCE [LARGE SCALE GENOMIC DNA]</scope>
    <source>
        <strain evidence="2">NBRC 103263 / KCTC 29153 / YM16-304</strain>
    </source>
</reference>
<dbReference type="Proteomes" id="UP000011863">
    <property type="component" value="Chromosome"/>
</dbReference>
<sequence>MIDLIKKVTKKAGHDLEPGEQVLDARIIQPAGQALRQAVAAGAFAQLGSTAKVVMDRRTAKFTNEQRAELEAAGGMAADFPSAKCYFTLTDRRVLVHSFGVLAGAPKDLLVTYPLTDFAGIEAQKGKLIGKMTLYMADGSSVPLDIFKGGGDPAELVQRFNDAIARAAASL</sequence>
<proteinExistence type="predicted"/>